<dbReference type="InterPro" id="IPR050923">
    <property type="entry name" value="Cell_Proc_Reg/RNA_Proc"/>
</dbReference>
<dbReference type="Pfam" id="PF00498">
    <property type="entry name" value="FHA"/>
    <property type="match status" value="1"/>
</dbReference>
<dbReference type="PROSITE" id="PS50006">
    <property type="entry name" value="FHA_DOMAIN"/>
    <property type="match status" value="1"/>
</dbReference>
<feature type="domain" description="FHA" evidence="1">
    <location>
        <begin position="47"/>
        <end position="104"/>
    </location>
</feature>
<sequence length="139" mass="15943">MLNENQMDALVPYKKVTRSGPQHLPQRLRFWIETRDNQIELALRDQLVIGRRSSAAEVDVDLTPYEAFEKGISRCHARIEVSGDRVMLRDMHSINGTRLNGEKLTAEHVYELHDGDIIQLGMLLVRIFFVAVQTTDLSI</sequence>
<dbReference type="Proteomes" id="UP000594468">
    <property type="component" value="Chromosome"/>
</dbReference>
<keyword evidence="3" id="KW-1185">Reference proteome</keyword>
<dbReference type="RefSeq" id="WP_195172262.1">
    <property type="nucleotide sequence ID" value="NZ_CP062983.1"/>
</dbReference>
<proteinExistence type="predicted"/>
<dbReference type="PANTHER" id="PTHR23308">
    <property type="entry name" value="NUCLEAR INHIBITOR OF PROTEIN PHOSPHATASE-1"/>
    <property type="match status" value="1"/>
</dbReference>
<dbReference type="InterPro" id="IPR008984">
    <property type="entry name" value="SMAD_FHA_dom_sf"/>
</dbReference>
<name>A0A7S8EC11_9CHLR</name>
<dbReference type="SMART" id="SM00240">
    <property type="entry name" value="FHA"/>
    <property type="match status" value="1"/>
</dbReference>
<dbReference type="InterPro" id="IPR000253">
    <property type="entry name" value="FHA_dom"/>
</dbReference>
<accession>A0A7S8EC11</accession>
<organism evidence="2 3">
    <name type="scientific">Phototrophicus methaneseepsis</name>
    <dbReference type="NCBI Taxonomy" id="2710758"/>
    <lineage>
        <taxon>Bacteria</taxon>
        <taxon>Bacillati</taxon>
        <taxon>Chloroflexota</taxon>
        <taxon>Candidatus Thermofontia</taxon>
        <taxon>Phototrophicales</taxon>
        <taxon>Phototrophicaceae</taxon>
        <taxon>Phototrophicus</taxon>
    </lineage>
</organism>
<protein>
    <submittedName>
        <fullName evidence="2">FHA domain-containing protein</fullName>
    </submittedName>
</protein>
<dbReference type="Gene3D" id="2.60.200.20">
    <property type="match status" value="1"/>
</dbReference>
<dbReference type="EMBL" id="CP062983">
    <property type="protein sequence ID" value="QPC84198.1"/>
    <property type="molecule type" value="Genomic_DNA"/>
</dbReference>
<dbReference type="KEGG" id="pmet:G4Y79_07445"/>
<reference evidence="2 3" key="1">
    <citation type="submission" date="2020-02" db="EMBL/GenBank/DDBJ databases">
        <authorList>
            <person name="Zheng R.K."/>
            <person name="Sun C.M."/>
        </authorList>
    </citation>
    <scope>NUCLEOTIDE SEQUENCE [LARGE SCALE GENOMIC DNA]</scope>
    <source>
        <strain evidence="3">rifampicinis</strain>
    </source>
</reference>
<dbReference type="AlphaFoldDB" id="A0A7S8EC11"/>
<dbReference type="CDD" id="cd00060">
    <property type="entry name" value="FHA"/>
    <property type="match status" value="1"/>
</dbReference>
<evidence type="ECO:0000313" key="3">
    <source>
        <dbReference type="Proteomes" id="UP000594468"/>
    </source>
</evidence>
<dbReference type="SUPFAM" id="SSF49879">
    <property type="entry name" value="SMAD/FHA domain"/>
    <property type="match status" value="1"/>
</dbReference>
<gene>
    <name evidence="2" type="ORF">G4Y79_07445</name>
</gene>
<evidence type="ECO:0000313" key="2">
    <source>
        <dbReference type="EMBL" id="QPC84198.1"/>
    </source>
</evidence>
<evidence type="ECO:0000259" key="1">
    <source>
        <dbReference type="PROSITE" id="PS50006"/>
    </source>
</evidence>